<dbReference type="KEGG" id="jeh:EJN90_02830"/>
<evidence type="ECO:0000256" key="1">
    <source>
        <dbReference type="PIRSR" id="PIRSR015753-1"/>
    </source>
</evidence>
<dbReference type="PANTHER" id="PTHR32419">
    <property type="entry name" value="GLUTATHIONYL-HYDROQUINONE REDUCTASE"/>
    <property type="match status" value="1"/>
</dbReference>
<reference evidence="6" key="1">
    <citation type="submission" date="2018-12" db="EMBL/GenBank/DDBJ databases">
        <title>Complete genome sequencing of Jeotgalibaca sp. H21T32.</title>
        <authorList>
            <person name="Bae J.-W."/>
            <person name="Lee S.-Y."/>
        </authorList>
    </citation>
    <scope>NUCLEOTIDE SEQUENCE [LARGE SCALE GENOMIC DNA]</scope>
    <source>
        <strain evidence="6">H21T32</strain>
    </source>
</reference>
<dbReference type="OrthoDB" id="9769158at2"/>
<dbReference type="InterPro" id="IPR036249">
    <property type="entry name" value="Thioredoxin-like_sf"/>
</dbReference>
<dbReference type="InterPro" id="IPR016639">
    <property type="entry name" value="GST_Omega/GSH"/>
</dbReference>
<dbReference type="SUPFAM" id="SSF47616">
    <property type="entry name" value="GST C-terminal domain-like"/>
    <property type="match status" value="1"/>
</dbReference>
<dbReference type="InterPro" id="IPR036282">
    <property type="entry name" value="Glutathione-S-Trfase_C_sf"/>
</dbReference>
<evidence type="ECO:0000313" key="5">
    <source>
        <dbReference type="EMBL" id="AZP03691.1"/>
    </source>
</evidence>
<dbReference type="PANTHER" id="PTHR32419:SF6">
    <property type="entry name" value="GLUTATHIONE S-TRANSFERASE OMEGA-LIKE 1-RELATED"/>
    <property type="match status" value="1"/>
</dbReference>
<dbReference type="RefSeq" id="WP_126108781.1">
    <property type="nucleotide sequence ID" value="NZ_CP034465.1"/>
</dbReference>
<feature type="binding site" evidence="2">
    <location>
        <begin position="116"/>
        <end position="119"/>
    </location>
    <ligand>
        <name>glutathione</name>
        <dbReference type="ChEBI" id="CHEBI:57925"/>
    </ligand>
</feature>
<dbReference type="PIRSF" id="PIRSF015753">
    <property type="entry name" value="GST"/>
    <property type="match status" value="1"/>
</dbReference>
<feature type="domain" description="GST C-terminal" evidence="4">
    <location>
        <begin position="159"/>
        <end position="283"/>
    </location>
</feature>
<sequence>MSAIKTVEIEANGKYNRQKNQFHTPFGEGLNELPVAPGKYRILWSAVCPWAHRLIIVRKLLGLEYVISVGEADPLRPPLDHIDWAFTLDENHLDPLLGIQYISEAYLKADPHYKGRPTVPAVVDMETGKVVNNDYHELTYQLETAWSKFHKKNAPNLFPVELQEQIRQLNERIFHDINNGVYRAGFARSQEAYAEAYDGVFQCLDELEERLATRRYLFGNQLTDSDVRLYVTLARFDVAYYTAFRVNQKRIKDYPNLWAYARDLYQTPGFGDTTNFEAIKKHYFLSTTIDAESTVSKILPKGPSLEDWNMAHGREKLTRKEE</sequence>
<gene>
    <name evidence="5" type="ORF">EJN90_02830</name>
</gene>
<dbReference type="Gene3D" id="3.40.30.10">
    <property type="entry name" value="Glutaredoxin"/>
    <property type="match status" value="1"/>
</dbReference>
<feature type="site" description="Lowers pKa of active site Cys" evidence="3">
    <location>
        <position position="240"/>
    </location>
</feature>
<feature type="active site" description="Nucleophile" evidence="1">
    <location>
        <position position="48"/>
    </location>
</feature>
<organism evidence="5 6">
    <name type="scientific">Jeotgalibaca ciconiae</name>
    <dbReference type="NCBI Taxonomy" id="2496265"/>
    <lineage>
        <taxon>Bacteria</taxon>
        <taxon>Bacillati</taxon>
        <taxon>Bacillota</taxon>
        <taxon>Bacilli</taxon>
        <taxon>Lactobacillales</taxon>
        <taxon>Carnobacteriaceae</taxon>
        <taxon>Jeotgalibaca</taxon>
    </lineage>
</organism>
<dbReference type="InterPro" id="IPR010987">
    <property type="entry name" value="Glutathione-S-Trfase_C-like"/>
</dbReference>
<evidence type="ECO:0000313" key="6">
    <source>
        <dbReference type="Proteomes" id="UP000273326"/>
    </source>
</evidence>
<feature type="site" description="Lowers pKa of active site Cys" evidence="3">
    <location>
        <position position="283"/>
    </location>
</feature>
<dbReference type="GO" id="GO:0004364">
    <property type="term" value="F:glutathione transferase activity"/>
    <property type="evidence" value="ECO:0007669"/>
    <property type="project" value="InterPro"/>
</dbReference>
<accession>A0A3Q9BK09</accession>
<dbReference type="InterPro" id="IPR040079">
    <property type="entry name" value="Glutathione_S-Trfase"/>
</dbReference>
<dbReference type="SUPFAM" id="SSF52833">
    <property type="entry name" value="Thioredoxin-like"/>
    <property type="match status" value="1"/>
</dbReference>
<dbReference type="Pfam" id="PF13410">
    <property type="entry name" value="GST_C_2"/>
    <property type="match status" value="1"/>
</dbReference>
<evidence type="ECO:0000259" key="4">
    <source>
        <dbReference type="PROSITE" id="PS50405"/>
    </source>
</evidence>
<dbReference type="CDD" id="cd03190">
    <property type="entry name" value="GST_C_Omega_like"/>
    <property type="match status" value="1"/>
</dbReference>
<evidence type="ECO:0000256" key="3">
    <source>
        <dbReference type="PIRSR" id="PIRSR015753-3"/>
    </source>
</evidence>
<keyword evidence="6" id="KW-1185">Reference proteome</keyword>
<dbReference type="SFLD" id="SFLDS00019">
    <property type="entry name" value="Glutathione_Transferase_(cytos"/>
    <property type="match status" value="1"/>
</dbReference>
<dbReference type="PROSITE" id="PS50405">
    <property type="entry name" value="GST_CTER"/>
    <property type="match status" value="1"/>
</dbReference>
<dbReference type="AlphaFoldDB" id="A0A3Q9BK09"/>
<dbReference type="SFLD" id="SFLDG01148">
    <property type="entry name" value="Xi_(cytGST)"/>
    <property type="match status" value="1"/>
</dbReference>
<protein>
    <submittedName>
        <fullName evidence="5">Glutathione S-transferase family protein</fullName>
    </submittedName>
</protein>
<evidence type="ECO:0000256" key="2">
    <source>
        <dbReference type="PIRSR" id="PIRSR015753-2"/>
    </source>
</evidence>
<feature type="binding site" evidence="2">
    <location>
        <position position="84"/>
    </location>
    <ligand>
        <name>glutathione</name>
        <dbReference type="ChEBI" id="CHEBI:57925"/>
    </ligand>
</feature>
<dbReference type="GO" id="GO:0005737">
    <property type="term" value="C:cytoplasm"/>
    <property type="evidence" value="ECO:0007669"/>
    <property type="project" value="TreeGrafter"/>
</dbReference>
<dbReference type="InterPro" id="IPR047047">
    <property type="entry name" value="GST_Omega-like_C"/>
</dbReference>
<dbReference type="Gene3D" id="1.20.1050.10">
    <property type="match status" value="1"/>
</dbReference>
<dbReference type="InterPro" id="IPR004045">
    <property type="entry name" value="Glutathione_S-Trfase_N"/>
</dbReference>
<name>A0A3Q9BK09_9LACT</name>
<dbReference type="SFLD" id="SFLDG01206">
    <property type="entry name" value="Xi.1"/>
    <property type="match status" value="1"/>
</dbReference>
<dbReference type="EMBL" id="CP034465">
    <property type="protein sequence ID" value="AZP03691.1"/>
    <property type="molecule type" value="Genomic_DNA"/>
</dbReference>
<dbReference type="Pfam" id="PF13409">
    <property type="entry name" value="GST_N_2"/>
    <property type="match status" value="1"/>
</dbReference>
<dbReference type="Proteomes" id="UP000273326">
    <property type="component" value="Chromosome"/>
</dbReference>
<keyword evidence="5" id="KW-0808">Transferase</keyword>
<feature type="active site" description="Proton donor/acceptor" evidence="1">
    <location>
        <position position="182"/>
    </location>
</feature>
<proteinExistence type="predicted"/>